<keyword evidence="3" id="KW-1185">Reference proteome</keyword>
<proteinExistence type="predicted"/>
<keyword evidence="1" id="KW-0732">Signal</keyword>
<dbReference type="PROSITE" id="PS51257">
    <property type="entry name" value="PROKAR_LIPOPROTEIN"/>
    <property type="match status" value="1"/>
</dbReference>
<evidence type="ECO:0000313" key="3">
    <source>
        <dbReference type="Proteomes" id="UP000541470"/>
    </source>
</evidence>
<comment type="caution">
    <text evidence="2">The sequence shown here is derived from an EMBL/GenBank/DDBJ whole genome shotgun (WGS) entry which is preliminary data.</text>
</comment>
<evidence type="ECO:0000256" key="1">
    <source>
        <dbReference type="SAM" id="SignalP"/>
    </source>
</evidence>
<gene>
    <name evidence="2" type="ORF">HHL25_04275</name>
</gene>
<evidence type="ECO:0000313" key="2">
    <source>
        <dbReference type="EMBL" id="NML73339.1"/>
    </source>
</evidence>
<accession>A0A7Y0ATV7</accession>
<name>A0A7Y0ATV7_9HYPH</name>
<dbReference type="AlphaFoldDB" id="A0A7Y0ATV7"/>
<dbReference type="Proteomes" id="UP000541470">
    <property type="component" value="Unassembled WGS sequence"/>
</dbReference>
<organism evidence="2 3">
    <name type="scientific">Rhizobium terricola</name>
    <dbReference type="NCBI Taxonomy" id="2728849"/>
    <lineage>
        <taxon>Bacteria</taxon>
        <taxon>Pseudomonadati</taxon>
        <taxon>Pseudomonadota</taxon>
        <taxon>Alphaproteobacteria</taxon>
        <taxon>Hyphomicrobiales</taxon>
        <taxon>Rhizobiaceae</taxon>
        <taxon>Rhizobium/Agrobacterium group</taxon>
        <taxon>Rhizobium</taxon>
    </lineage>
</organism>
<feature type="signal peptide" evidence="1">
    <location>
        <begin position="1"/>
        <end position="21"/>
    </location>
</feature>
<evidence type="ECO:0008006" key="4">
    <source>
        <dbReference type="Google" id="ProtNLM"/>
    </source>
</evidence>
<protein>
    <recommendedName>
        <fullName evidence="4">Lipoprotein</fullName>
    </recommendedName>
</protein>
<reference evidence="2 3" key="1">
    <citation type="submission" date="2020-04" db="EMBL/GenBank/DDBJ databases">
        <title>Rhizobium sp. S-51 isolated from soil.</title>
        <authorList>
            <person name="Dahal R.H."/>
        </authorList>
    </citation>
    <scope>NUCLEOTIDE SEQUENCE [LARGE SCALE GENOMIC DNA]</scope>
    <source>
        <strain evidence="2 3">S-51</strain>
    </source>
</reference>
<dbReference type="EMBL" id="JABBGK010000001">
    <property type="protein sequence ID" value="NML73339.1"/>
    <property type="molecule type" value="Genomic_DNA"/>
</dbReference>
<feature type="chain" id="PRO_5030961742" description="Lipoprotein" evidence="1">
    <location>
        <begin position="22"/>
        <end position="68"/>
    </location>
</feature>
<dbReference type="RefSeq" id="WP_169587596.1">
    <property type="nucleotide sequence ID" value="NZ_JABBGK010000001.1"/>
</dbReference>
<sequence length="68" mass="7010">MKKIVVIGVVCAALAGCSQTTQTTASAPAAKQADCEIKLNKAPASSKCPNFKYSMRSTSQPPLISPGI</sequence>